<dbReference type="InterPro" id="IPR001623">
    <property type="entry name" value="DnaJ_domain"/>
</dbReference>
<proteinExistence type="predicted"/>
<dbReference type="SUPFAM" id="SSF46565">
    <property type="entry name" value="Chaperone J-domain"/>
    <property type="match status" value="1"/>
</dbReference>
<gene>
    <name evidence="2" type="ORF">TSUD_299470</name>
</gene>
<dbReference type="Pfam" id="PF00226">
    <property type="entry name" value="DnaJ"/>
    <property type="match status" value="1"/>
</dbReference>
<dbReference type="EMBL" id="DF975106">
    <property type="protein sequence ID" value="GAU51382.1"/>
    <property type="molecule type" value="Genomic_DNA"/>
</dbReference>
<reference evidence="3" key="1">
    <citation type="journal article" date="2017" name="Front. Plant Sci.">
        <title>Climate Clever Clovers: New Paradigm to Reduce the Environmental Footprint of Ruminants by Breeding Low Methanogenic Forages Utilizing Haplotype Variation.</title>
        <authorList>
            <person name="Kaur P."/>
            <person name="Appels R."/>
            <person name="Bayer P.E."/>
            <person name="Keeble-Gagnere G."/>
            <person name="Wang J."/>
            <person name="Hirakawa H."/>
            <person name="Shirasawa K."/>
            <person name="Vercoe P."/>
            <person name="Stefanova K."/>
            <person name="Durmic Z."/>
            <person name="Nichols P."/>
            <person name="Revell C."/>
            <person name="Isobe S.N."/>
            <person name="Edwards D."/>
            <person name="Erskine W."/>
        </authorList>
    </citation>
    <scope>NUCLEOTIDE SEQUENCE [LARGE SCALE GENOMIC DNA]</scope>
    <source>
        <strain evidence="3">cv. Daliak</strain>
    </source>
</reference>
<evidence type="ECO:0000259" key="1">
    <source>
        <dbReference type="Pfam" id="PF00226"/>
    </source>
</evidence>
<organism evidence="2 3">
    <name type="scientific">Trifolium subterraneum</name>
    <name type="common">Subterranean clover</name>
    <dbReference type="NCBI Taxonomy" id="3900"/>
    <lineage>
        <taxon>Eukaryota</taxon>
        <taxon>Viridiplantae</taxon>
        <taxon>Streptophyta</taxon>
        <taxon>Embryophyta</taxon>
        <taxon>Tracheophyta</taxon>
        <taxon>Spermatophyta</taxon>
        <taxon>Magnoliopsida</taxon>
        <taxon>eudicotyledons</taxon>
        <taxon>Gunneridae</taxon>
        <taxon>Pentapetalae</taxon>
        <taxon>rosids</taxon>
        <taxon>fabids</taxon>
        <taxon>Fabales</taxon>
        <taxon>Fabaceae</taxon>
        <taxon>Papilionoideae</taxon>
        <taxon>50 kb inversion clade</taxon>
        <taxon>NPAAA clade</taxon>
        <taxon>Hologalegina</taxon>
        <taxon>IRL clade</taxon>
        <taxon>Trifolieae</taxon>
        <taxon>Trifolium</taxon>
    </lineage>
</organism>
<feature type="domain" description="J" evidence="1">
    <location>
        <begin position="61"/>
        <end position="88"/>
    </location>
</feature>
<keyword evidence="3" id="KW-1185">Reference proteome</keyword>
<dbReference type="OrthoDB" id="10250354at2759"/>
<evidence type="ECO:0000313" key="2">
    <source>
        <dbReference type="EMBL" id="GAU51382.1"/>
    </source>
</evidence>
<protein>
    <recommendedName>
        <fullName evidence="1">J domain-containing protein</fullName>
    </recommendedName>
</protein>
<dbReference type="Gene3D" id="1.10.287.110">
    <property type="entry name" value="DnaJ domain"/>
    <property type="match status" value="1"/>
</dbReference>
<dbReference type="AlphaFoldDB" id="A0A2Z6PKL3"/>
<name>A0A2Z6PKL3_TRISU</name>
<dbReference type="Proteomes" id="UP000242715">
    <property type="component" value="Unassembled WGS sequence"/>
</dbReference>
<dbReference type="InterPro" id="IPR036869">
    <property type="entry name" value="J_dom_sf"/>
</dbReference>
<evidence type="ECO:0000313" key="3">
    <source>
        <dbReference type="Proteomes" id="UP000242715"/>
    </source>
</evidence>
<accession>A0A2Z6PKL3</accession>
<dbReference type="CDD" id="cd06257">
    <property type="entry name" value="DnaJ"/>
    <property type="match status" value="1"/>
</dbReference>
<sequence length="88" mass="10003">MYEIPSSTFQNQIPLSMPSSSLFTVATPSNFKFKTTTRFPFSYTRNRSRFASVVTAKAGNDYYSTLNLSNNASLQEIKTSYRKLARKV</sequence>